<dbReference type="Proteomes" id="UP000536909">
    <property type="component" value="Unassembled WGS sequence"/>
</dbReference>
<accession>A0AAJ5JZ99</accession>
<reference evidence="3 4" key="1">
    <citation type="submission" date="2019-04" db="EMBL/GenBank/DDBJ databases">
        <title>Deinococcus metalilatus MA1002 mutant No.5.</title>
        <authorList>
            <person name="Park W."/>
            <person name="Park C."/>
        </authorList>
    </citation>
    <scope>NUCLEOTIDE SEQUENCE [LARGE SCALE GENOMIC DNA]</scope>
    <source>
        <strain evidence="3 4">MA1002-m5</strain>
    </source>
</reference>
<comment type="caution">
    <text evidence="3">The sequence shown here is derived from an EMBL/GenBank/DDBJ whole genome shotgun (WGS) entry which is preliminary data.</text>
</comment>
<name>A0AAJ5JZ99_9DEIO</name>
<gene>
    <name evidence="3" type="ORF">FCS05_05995</name>
    <name evidence="2" type="ORF">HNQ10_001477</name>
</gene>
<sequence length="390" mass="43916">MIEVYDYFDRPLLFSIRNATGSLFVISFATARGDEEKWMVVEISPSRLVSFHAGQLNVRGVFEFPENGQILLLRVPKSDGDMIVESMSSDNETIREFLAHPEVYINLDSETIEEANERVRSSLGSSARPFANLRLERQGGGRSTIDSRIMGSILIHWQDTVSNIGMNIAGMDNEKGRIPFEIHEATTFDYAAGWNGSVGVTLVTPERNRRIINPLLEQSLEVLRQLLESQSVLNYYQIGANDQVVSLSKRTLLKFKALLGSLRASESSFTMSYETQPGHTVITGLNLGQVYAKIEQIEGYADSDERLYATRGIIKVLNTTTGRMEIVENETDSRYIAYLDDREFFKTHSLSVPGEYVVFINESTSVNRNTGEEVKNYRVLDIQPIVKATE</sequence>
<protein>
    <recommendedName>
        <fullName evidence="1">DUF6575 domain-containing protein</fullName>
    </recommendedName>
</protein>
<dbReference type="EMBL" id="VBRC01000003">
    <property type="protein sequence ID" value="TLK30079.1"/>
    <property type="molecule type" value="Genomic_DNA"/>
</dbReference>
<evidence type="ECO:0000313" key="4">
    <source>
        <dbReference type="Proteomes" id="UP000308000"/>
    </source>
</evidence>
<dbReference type="AlphaFoldDB" id="A0AAJ5JZ99"/>
<evidence type="ECO:0000313" key="3">
    <source>
        <dbReference type="EMBL" id="TLK30079.1"/>
    </source>
</evidence>
<dbReference type="EMBL" id="JACHFV010000004">
    <property type="protein sequence ID" value="MBB5294663.1"/>
    <property type="molecule type" value="Genomic_DNA"/>
</dbReference>
<feature type="domain" description="DUF6575" evidence="1">
    <location>
        <begin position="1"/>
        <end position="111"/>
    </location>
</feature>
<dbReference type="Proteomes" id="UP000308000">
    <property type="component" value="Unassembled WGS sequence"/>
</dbReference>
<evidence type="ECO:0000313" key="5">
    <source>
        <dbReference type="Proteomes" id="UP000536909"/>
    </source>
</evidence>
<evidence type="ECO:0000259" key="1">
    <source>
        <dbReference type="Pfam" id="PF20215"/>
    </source>
</evidence>
<keyword evidence="5" id="KW-1185">Reference proteome</keyword>
<dbReference type="InterPro" id="IPR046482">
    <property type="entry name" value="DUF6575"/>
</dbReference>
<evidence type="ECO:0000313" key="2">
    <source>
        <dbReference type="EMBL" id="MBB5294663.1"/>
    </source>
</evidence>
<organism evidence="3 4">
    <name type="scientific">Deinococcus metallilatus</name>
    <dbReference type="NCBI Taxonomy" id="1211322"/>
    <lineage>
        <taxon>Bacteria</taxon>
        <taxon>Thermotogati</taxon>
        <taxon>Deinococcota</taxon>
        <taxon>Deinococci</taxon>
        <taxon>Deinococcales</taxon>
        <taxon>Deinococcaceae</taxon>
        <taxon>Deinococcus</taxon>
    </lineage>
</organism>
<dbReference type="Pfam" id="PF20215">
    <property type="entry name" value="DUF6575"/>
    <property type="match status" value="1"/>
</dbReference>
<reference evidence="2 5" key="2">
    <citation type="submission" date="2020-08" db="EMBL/GenBank/DDBJ databases">
        <title>Genomic Encyclopedia of Type Strains, Phase IV (KMG-IV): sequencing the most valuable type-strain genomes for metagenomic binning, comparative biology and taxonomic classification.</title>
        <authorList>
            <person name="Goeker M."/>
        </authorList>
    </citation>
    <scope>NUCLEOTIDE SEQUENCE [LARGE SCALE GENOMIC DNA]</scope>
    <source>
        <strain evidence="2 5">DSM 105434</strain>
    </source>
</reference>
<proteinExistence type="predicted"/>